<feature type="domain" description="Ketoreductase" evidence="2">
    <location>
        <begin position="9"/>
        <end position="195"/>
    </location>
</feature>
<feature type="transmembrane region" description="Helical" evidence="1">
    <location>
        <begin position="6"/>
        <end position="29"/>
    </location>
</feature>
<evidence type="ECO:0000313" key="3">
    <source>
        <dbReference type="Proteomes" id="UP000694888"/>
    </source>
</evidence>
<dbReference type="SUPFAM" id="SSF51735">
    <property type="entry name" value="NAD(P)-binding Rossmann-fold domains"/>
    <property type="match status" value="1"/>
</dbReference>
<evidence type="ECO:0000313" key="4">
    <source>
        <dbReference type="RefSeq" id="XP_005097130.2"/>
    </source>
</evidence>
<proteinExistence type="predicted"/>
<dbReference type="GeneID" id="101861580"/>
<gene>
    <name evidence="4" type="primary">LOC101861580</name>
</gene>
<dbReference type="PANTHER" id="PTHR43975:SF2">
    <property type="entry name" value="EG:BACR7A4.14 PROTEIN-RELATED"/>
    <property type="match status" value="1"/>
</dbReference>
<keyword evidence="1" id="KW-0812">Transmembrane</keyword>
<dbReference type="Pfam" id="PF13561">
    <property type="entry name" value="adh_short_C2"/>
    <property type="match status" value="1"/>
</dbReference>
<keyword evidence="3" id="KW-1185">Reference proteome</keyword>
<accession>A0ABM0JMF8</accession>
<evidence type="ECO:0000259" key="2">
    <source>
        <dbReference type="SMART" id="SM00822"/>
    </source>
</evidence>
<dbReference type="InterPro" id="IPR002347">
    <property type="entry name" value="SDR_fam"/>
</dbReference>
<dbReference type="InterPro" id="IPR057326">
    <property type="entry name" value="KR_dom"/>
</dbReference>
<keyword evidence="1" id="KW-1133">Transmembrane helix</keyword>
<organism evidence="3 4">
    <name type="scientific">Aplysia californica</name>
    <name type="common">California sea hare</name>
    <dbReference type="NCBI Taxonomy" id="6500"/>
    <lineage>
        <taxon>Eukaryota</taxon>
        <taxon>Metazoa</taxon>
        <taxon>Spiralia</taxon>
        <taxon>Lophotrochozoa</taxon>
        <taxon>Mollusca</taxon>
        <taxon>Gastropoda</taxon>
        <taxon>Heterobranchia</taxon>
        <taxon>Euthyneura</taxon>
        <taxon>Tectipleura</taxon>
        <taxon>Aplysiida</taxon>
        <taxon>Aplysioidea</taxon>
        <taxon>Aplysiidae</taxon>
        <taxon>Aplysia</taxon>
    </lineage>
</organism>
<sequence>MEKLDLTGRVAIVTGSSSGIGLATAVLFVKRGAKVTLHGRNLEKLSAAAKVLREAGAKEGHYLTVAGDVTEPASRESLVQQTVGKFGRIDILVNNAGCGSRAFLRDVTEEEIDGMVNQHFKAPVFLCQLCLPYLIKSKGNIVNVSSCVAVEALPGSLAYSAAKAGMDMFTTYAAVELSELGIRVNSVRPGLILTPIFDSVPKEICDKLFAAGRRRALLGRNGQPEEVAEVIAFYASDAASFATGDCPVVDGGRSKHENSGATSPMWPEYGDLV</sequence>
<name>A0ABM0JMF8_APLCA</name>
<evidence type="ECO:0000256" key="1">
    <source>
        <dbReference type="SAM" id="Phobius"/>
    </source>
</evidence>
<dbReference type="Proteomes" id="UP000694888">
    <property type="component" value="Unplaced"/>
</dbReference>
<dbReference type="RefSeq" id="XP_005097130.2">
    <property type="nucleotide sequence ID" value="XM_005097073.3"/>
</dbReference>
<dbReference type="PRINTS" id="PR00081">
    <property type="entry name" value="GDHRDH"/>
</dbReference>
<dbReference type="Gene3D" id="3.40.50.720">
    <property type="entry name" value="NAD(P)-binding Rossmann-like Domain"/>
    <property type="match status" value="1"/>
</dbReference>
<dbReference type="SMART" id="SM00822">
    <property type="entry name" value="PKS_KR"/>
    <property type="match status" value="1"/>
</dbReference>
<reference evidence="4" key="1">
    <citation type="submission" date="2025-08" db="UniProtKB">
        <authorList>
            <consortium name="RefSeq"/>
        </authorList>
    </citation>
    <scope>IDENTIFICATION</scope>
</reference>
<keyword evidence="1" id="KW-0472">Membrane</keyword>
<dbReference type="PANTHER" id="PTHR43975">
    <property type="entry name" value="ZGC:101858"/>
    <property type="match status" value="1"/>
</dbReference>
<protein>
    <submittedName>
        <fullName evidence="4">3-oxoacyl-[acyl-carrier-protein] reductase FabG</fullName>
    </submittedName>
</protein>
<dbReference type="InterPro" id="IPR036291">
    <property type="entry name" value="NAD(P)-bd_dom_sf"/>
</dbReference>
<dbReference type="PRINTS" id="PR00080">
    <property type="entry name" value="SDRFAMILY"/>
</dbReference>